<reference evidence="2 3" key="1">
    <citation type="submission" date="2014-04" db="EMBL/GenBank/DDBJ databases">
        <title>Characterization and application of a salt tolerant electro-active bacterium.</title>
        <authorList>
            <person name="Yang L."/>
            <person name="Wei S."/>
            <person name="Tay Q.X.M."/>
        </authorList>
    </citation>
    <scope>NUCLEOTIDE SEQUENCE [LARGE SCALE GENOMIC DNA]</scope>
    <source>
        <strain evidence="2 3">LY1</strain>
    </source>
</reference>
<dbReference type="Proteomes" id="UP000027821">
    <property type="component" value="Unassembled WGS sequence"/>
</dbReference>
<dbReference type="EMBL" id="JMIH01000005">
    <property type="protein sequence ID" value="KEO75668.1"/>
    <property type="molecule type" value="Genomic_DNA"/>
</dbReference>
<evidence type="ECO:0000256" key="1">
    <source>
        <dbReference type="SAM" id="SignalP"/>
    </source>
</evidence>
<comment type="caution">
    <text evidence="2">The sequence shown here is derived from an EMBL/GenBank/DDBJ whole genome shotgun (WGS) entry which is preliminary data.</text>
</comment>
<keyword evidence="1" id="KW-0732">Signal</keyword>
<protein>
    <submittedName>
        <fullName evidence="2">Uncharacterized protein</fullName>
    </submittedName>
</protein>
<name>A0A074L763_9BACT</name>
<proteinExistence type="predicted"/>
<dbReference type="AlphaFoldDB" id="A0A074L763"/>
<keyword evidence="3" id="KW-1185">Reference proteome</keyword>
<feature type="chain" id="PRO_5001695862" evidence="1">
    <location>
        <begin position="24"/>
        <end position="85"/>
    </location>
</feature>
<gene>
    <name evidence="2" type="ORF">EL17_23920</name>
</gene>
<dbReference type="OrthoDB" id="827934at2"/>
<feature type="signal peptide" evidence="1">
    <location>
        <begin position="1"/>
        <end position="23"/>
    </location>
</feature>
<organism evidence="2 3">
    <name type="scientific">Anditalea andensis</name>
    <dbReference type="NCBI Taxonomy" id="1048983"/>
    <lineage>
        <taxon>Bacteria</taxon>
        <taxon>Pseudomonadati</taxon>
        <taxon>Bacteroidota</taxon>
        <taxon>Cytophagia</taxon>
        <taxon>Cytophagales</taxon>
        <taxon>Cytophagaceae</taxon>
        <taxon>Anditalea</taxon>
    </lineage>
</organism>
<accession>A0A074L763</accession>
<evidence type="ECO:0000313" key="2">
    <source>
        <dbReference type="EMBL" id="KEO75668.1"/>
    </source>
</evidence>
<sequence length="85" mass="9314">MKKHALILLRGGVFSLGAVLAFAFTQPVNVQTVWGLDPIEGVVPVTLNSNEYNCDQASTQCLYFDQAMTQPIPNSRGQFNLQATK</sequence>
<evidence type="ECO:0000313" key="3">
    <source>
        <dbReference type="Proteomes" id="UP000027821"/>
    </source>
</evidence>
<dbReference type="RefSeq" id="WP_035069166.1">
    <property type="nucleotide sequence ID" value="NZ_JMIH01000005.1"/>
</dbReference>